<evidence type="ECO:0000313" key="7">
    <source>
        <dbReference type="Proteomes" id="UP001626536"/>
    </source>
</evidence>
<dbReference type="Gene3D" id="3.40.50.2300">
    <property type="match status" value="1"/>
</dbReference>
<dbReference type="InterPro" id="IPR011006">
    <property type="entry name" value="CheY-like_superfamily"/>
</dbReference>
<reference evidence="6 7" key="1">
    <citation type="submission" date="2023-10" db="EMBL/GenBank/DDBJ databases">
        <title>Novel methanotroph of the genus Methylocapsa from a subarctic wetland.</title>
        <authorList>
            <person name="Belova S.E."/>
            <person name="Oshkin I.Y."/>
            <person name="Miroshnikov K."/>
            <person name="Dedysh S.N."/>
        </authorList>
    </citation>
    <scope>NUCLEOTIDE SEQUENCE [LARGE SCALE GENOMIC DNA]</scope>
    <source>
        <strain evidence="6 7">RX1</strain>
    </source>
</reference>
<dbReference type="SUPFAM" id="SSF52172">
    <property type="entry name" value="CheY-like"/>
    <property type="match status" value="1"/>
</dbReference>
<evidence type="ECO:0000259" key="5">
    <source>
        <dbReference type="PROSITE" id="PS51755"/>
    </source>
</evidence>
<dbReference type="PROSITE" id="PS50110">
    <property type="entry name" value="RESPONSE_REGULATORY"/>
    <property type="match status" value="1"/>
</dbReference>
<keyword evidence="2" id="KW-0597">Phosphoprotein</keyword>
<feature type="DNA-binding region" description="OmpR/PhoB-type" evidence="3">
    <location>
        <begin position="124"/>
        <end position="218"/>
    </location>
</feature>
<dbReference type="SUPFAM" id="SSF46894">
    <property type="entry name" value="C-terminal effector domain of the bipartite response regulators"/>
    <property type="match status" value="1"/>
</dbReference>
<dbReference type="SMART" id="SM00862">
    <property type="entry name" value="Trans_reg_C"/>
    <property type="match status" value="1"/>
</dbReference>
<dbReference type="InterPro" id="IPR039420">
    <property type="entry name" value="WalR-like"/>
</dbReference>
<dbReference type="Pfam" id="PF00486">
    <property type="entry name" value="Trans_reg_C"/>
    <property type="match status" value="1"/>
</dbReference>
<proteinExistence type="predicted"/>
<dbReference type="InterPro" id="IPR036388">
    <property type="entry name" value="WH-like_DNA-bd_sf"/>
</dbReference>
<keyword evidence="1 3" id="KW-0238">DNA-binding</keyword>
<dbReference type="SMART" id="SM00448">
    <property type="entry name" value="REC"/>
    <property type="match status" value="1"/>
</dbReference>
<dbReference type="CDD" id="cd00383">
    <property type="entry name" value="trans_reg_C"/>
    <property type="match status" value="1"/>
</dbReference>
<feature type="modified residue" description="4-aspartylphosphate" evidence="2">
    <location>
        <position position="51"/>
    </location>
</feature>
<evidence type="ECO:0000256" key="3">
    <source>
        <dbReference type="PROSITE-ProRule" id="PRU01091"/>
    </source>
</evidence>
<feature type="domain" description="OmpR/PhoB-type" evidence="5">
    <location>
        <begin position="124"/>
        <end position="218"/>
    </location>
</feature>
<protein>
    <submittedName>
        <fullName evidence="6">Response regulator transcription factor</fullName>
    </submittedName>
</protein>
<feature type="domain" description="Response regulatory" evidence="4">
    <location>
        <begin position="2"/>
        <end position="116"/>
    </location>
</feature>
<dbReference type="InterPro" id="IPR016032">
    <property type="entry name" value="Sig_transdc_resp-reg_C-effctor"/>
</dbReference>
<dbReference type="PANTHER" id="PTHR48111">
    <property type="entry name" value="REGULATOR OF RPOS"/>
    <property type="match status" value="1"/>
</dbReference>
<dbReference type="InterPro" id="IPR001789">
    <property type="entry name" value="Sig_transdc_resp-reg_receiver"/>
</dbReference>
<evidence type="ECO:0000313" key="6">
    <source>
        <dbReference type="EMBL" id="WOJ89568.1"/>
    </source>
</evidence>
<dbReference type="Proteomes" id="UP001626536">
    <property type="component" value="Chromosome"/>
</dbReference>
<dbReference type="CDD" id="cd19934">
    <property type="entry name" value="REC_OmpR_EcPhoP-like"/>
    <property type="match status" value="1"/>
</dbReference>
<organism evidence="6 7">
    <name type="scientific">Methylocapsa polymorpha</name>
    <dbReference type="NCBI Taxonomy" id="3080828"/>
    <lineage>
        <taxon>Bacteria</taxon>
        <taxon>Pseudomonadati</taxon>
        <taxon>Pseudomonadota</taxon>
        <taxon>Alphaproteobacteria</taxon>
        <taxon>Hyphomicrobiales</taxon>
        <taxon>Beijerinckiaceae</taxon>
        <taxon>Methylocapsa</taxon>
    </lineage>
</organism>
<dbReference type="PROSITE" id="PS51755">
    <property type="entry name" value="OMPR_PHOB"/>
    <property type="match status" value="1"/>
</dbReference>
<dbReference type="Gene3D" id="6.10.250.690">
    <property type="match status" value="1"/>
</dbReference>
<dbReference type="RefSeq" id="WP_407339014.1">
    <property type="nucleotide sequence ID" value="NZ_CP136862.1"/>
</dbReference>
<evidence type="ECO:0000256" key="2">
    <source>
        <dbReference type="PROSITE-ProRule" id="PRU00169"/>
    </source>
</evidence>
<gene>
    <name evidence="6" type="ORF">RZS28_17570</name>
</gene>
<dbReference type="EMBL" id="CP136862">
    <property type="protein sequence ID" value="WOJ89568.1"/>
    <property type="molecule type" value="Genomic_DNA"/>
</dbReference>
<keyword evidence="7" id="KW-1185">Reference proteome</keyword>
<sequence>MRLLVVEDDKDLNRQIVTALELAGYVVDRAFDGEEGWFLGDTEPYDAIVLDLGLPKRDGISVLADWRKANRTMPVLILTARDRWGDKVQGFDAGADDYVVKPFHMEEILARLRALLRRAAGHASSEFSCGGVSLDARAGRVSVDGNPIKLTSHEYRLLSYLMHHAGRVVSRGEIVEHLYDQDFDRDSNTIEVFVARLRKKLGVDIIQTVRGLGYLLAPPELKDADLKDRIGKSGGTRPGR</sequence>
<accession>A0ABZ0HSE8</accession>
<name>A0ABZ0HSE8_9HYPH</name>
<dbReference type="Gene3D" id="1.10.10.10">
    <property type="entry name" value="Winged helix-like DNA-binding domain superfamily/Winged helix DNA-binding domain"/>
    <property type="match status" value="1"/>
</dbReference>
<dbReference type="InterPro" id="IPR001867">
    <property type="entry name" value="OmpR/PhoB-type_DNA-bd"/>
</dbReference>
<evidence type="ECO:0000259" key="4">
    <source>
        <dbReference type="PROSITE" id="PS50110"/>
    </source>
</evidence>
<evidence type="ECO:0000256" key="1">
    <source>
        <dbReference type="ARBA" id="ARBA00023125"/>
    </source>
</evidence>
<dbReference type="Pfam" id="PF00072">
    <property type="entry name" value="Response_reg"/>
    <property type="match status" value="1"/>
</dbReference>
<dbReference type="PANTHER" id="PTHR48111:SF37">
    <property type="entry name" value="RESPONSE REGULATOR PROTEIN CARR"/>
    <property type="match status" value="1"/>
</dbReference>